<dbReference type="InterPro" id="IPR004108">
    <property type="entry name" value="Fe_hydrogenase_lsu_C"/>
</dbReference>
<dbReference type="EMBL" id="JAFITO010000047">
    <property type="protein sequence ID" value="MBN4068746.1"/>
    <property type="molecule type" value="Genomic_DNA"/>
</dbReference>
<dbReference type="Pfam" id="PF02906">
    <property type="entry name" value="Fe_hyd_lg_C"/>
    <property type="match status" value="1"/>
</dbReference>
<dbReference type="InterPro" id="IPR017896">
    <property type="entry name" value="4Fe4S_Fe-S-bd"/>
</dbReference>
<evidence type="ECO:0000256" key="2">
    <source>
        <dbReference type="ARBA" id="ARBA00023004"/>
    </source>
</evidence>
<dbReference type="InterPro" id="IPR017900">
    <property type="entry name" value="4Fe4S_Fe_S_CS"/>
</dbReference>
<feature type="non-terminal residue" evidence="5">
    <location>
        <position position="1"/>
    </location>
</feature>
<keyword evidence="1" id="KW-0479">Metal-binding</keyword>
<dbReference type="Pfam" id="PF02256">
    <property type="entry name" value="Fe_hyd_SSU"/>
    <property type="match status" value="1"/>
</dbReference>
<evidence type="ECO:0000313" key="5">
    <source>
        <dbReference type="EMBL" id="MBN4068746.1"/>
    </source>
</evidence>
<protein>
    <submittedName>
        <fullName evidence="5">Iron hydrogenase small subunit</fullName>
    </submittedName>
</protein>
<evidence type="ECO:0000256" key="3">
    <source>
        <dbReference type="ARBA" id="ARBA00023014"/>
    </source>
</evidence>
<dbReference type="PROSITE" id="PS51379">
    <property type="entry name" value="4FE4S_FER_2"/>
    <property type="match status" value="1"/>
</dbReference>
<accession>A0ABS3AVE2</accession>
<keyword evidence="6" id="KW-1185">Reference proteome</keyword>
<dbReference type="InterPro" id="IPR050340">
    <property type="entry name" value="Cytosolic_Fe-S_CAF"/>
</dbReference>
<dbReference type="SMART" id="SM00902">
    <property type="entry name" value="Fe_hyd_SSU"/>
    <property type="match status" value="1"/>
</dbReference>
<reference evidence="5 6" key="1">
    <citation type="submission" date="2021-02" db="EMBL/GenBank/DDBJ databases">
        <title>Activity-based single-cell genomes from oceanic crustal fluid captures similar information to metagenomic and metatranscriptomic surveys with orders of magnitude less sampling.</title>
        <authorList>
            <person name="D'Angelo T.S."/>
            <person name="Orcutt B.N."/>
        </authorList>
    </citation>
    <scope>NUCLEOTIDE SEQUENCE [LARGE SCALE GENOMIC DNA]</scope>
    <source>
        <strain evidence="5">AH-315-G02</strain>
    </source>
</reference>
<dbReference type="Gene3D" id="3.40.950.10">
    <property type="entry name" value="Fe-only Hydrogenase (Larger Subunit), Chain L, domain 3"/>
    <property type="match status" value="1"/>
</dbReference>
<dbReference type="PANTHER" id="PTHR11615">
    <property type="entry name" value="NITRATE, FORMATE, IRON DEHYDROGENASE"/>
    <property type="match status" value="1"/>
</dbReference>
<sequence>RSGGFGDAGYRHGEVVPIAPDNPSIVHNNQFCRPGNCDECIRVCREVQTVFDYWNPAVAQEIVCVNCGQCALVCPGRHGIPAIRERDETTLVFDALNSPDCHVVVQTAPATRVALGEEFGLPAGAWMAGQQVAALRALGFDSVLDTNFTADLTIMEEATEFLYRVNNTYPGKYPLPMFTSCCPGWVSFVEHFYPELIPNLSSCMSPQQMFGSLSKTYYAEQRGLDPKNIISVSIMPCTAKKYEAQRPEMDAASQYWDDQDVSRDVDVVLTTRELARMIKAKGIDFANLPAENYDSLMGEATGAGIIFGATGGVMEAALRTAYFTLTGDQPTGALLNYTPVRGLDGVKQASVTVTGVDINMVVVHELKNARAVCDRIMAGNPDNWHFIEFMACSGGCVSGGGQPRTAVPPTDAIRQARTDTLYAQDADAPLRSSHENPEILAIYESFLEKPCGDLSHRLLHTDYTNRGPVF</sequence>
<dbReference type="InterPro" id="IPR036991">
    <property type="entry name" value="Fe_hydrogenase_ssu_sf"/>
</dbReference>
<proteinExistence type="predicted"/>
<dbReference type="Proteomes" id="UP000717534">
    <property type="component" value="Unassembled WGS sequence"/>
</dbReference>
<dbReference type="PROSITE" id="PS00198">
    <property type="entry name" value="4FE4S_FER_1"/>
    <property type="match status" value="1"/>
</dbReference>
<dbReference type="SUPFAM" id="SSF53920">
    <property type="entry name" value="Fe-only hydrogenase"/>
    <property type="match status" value="1"/>
</dbReference>
<keyword evidence="3" id="KW-0411">Iron-sulfur</keyword>
<feature type="domain" description="4Fe-4S ferredoxin-type" evidence="4">
    <location>
        <begin position="54"/>
        <end position="86"/>
    </location>
</feature>
<dbReference type="InterPro" id="IPR013352">
    <property type="entry name" value="Fe_hydrogenase_subset"/>
</dbReference>
<dbReference type="SUPFAM" id="SSF54862">
    <property type="entry name" value="4Fe-4S ferredoxins"/>
    <property type="match status" value="1"/>
</dbReference>
<dbReference type="NCBIfam" id="TIGR02512">
    <property type="entry name" value="FeFe_hydrog_A"/>
    <property type="match status" value="1"/>
</dbReference>
<dbReference type="Gene3D" id="4.10.260.20">
    <property type="entry name" value="Iron hydrogenase, small subunit"/>
    <property type="match status" value="1"/>
</dbReference>
<gene>
    <name evidence="5" type="ORF">JYU06_04430</name>
</gene>
<keyword evidence="2" id="KW-0408">Iron</keyword>
<name>A0ABS3AVE2_9BACT</name>
<organism evidence="5 6">
    <name type="scientific">Desulfotalea psychrophila</name>
    <dbReference type="NCBI Taxonomy" id="84980"/>
    <lineage>
        <taxon>Bacteria</taxon>
        <taxon>Pseudomonadati</taxon>
        <taxon>Thermodesulfobacteriota</taxon>
        <taxon>Desulfobulbia</taxon>
        <taxon>Desulfobulbales</taxon>
        <taxon>Desulfocapsaceae</taxon>
        <taxon>Desulfotalea</taxon>
    </lineage>
</organism>
<dbReference type="InterPro" id="IPR009016">
    <property type="entry name" value="Fe_hydrogenase"/>
</dbReference>
<dbReference type="Gene3D" id="3.30.70.20">
    <property type="match status" value="1"/>
</dbReference>
<dbReference type="InterPro" id="IPR003149">
    <property type="entry name" value="Fe_hydrogenase_ssu"/>
</dbReference>
<comment type="caution">
    <text evidence="5">The sequence shown here is derived from an EMBL/GenBank/DDBJ whole genome shotgun (WGS) entry which is preliminary data.</text>
</comment>
<evidence type="ECO:0000259" key="4">
    <source>
        <dbReference type="PROSITE" id="PS51379"/>
    </source>
</evidence>
<dbReference type="Gene3D" id="3.40.50.1780">
    <property type="match status" value="1"/>
</dbReference>
<evidence type="ECO:0000256" key="1">
    <source>
        <dbReference type="ARBA" id="ARBA00022723"/>
    </source>
</evidence>
<evidence type="ECO:0000313" key="6">
    <source>
        <dbReference type="Proteomes" id="UP000717534"/>
    </source>
</evidence>